<dbReference type="InterPro" id="IPR011012">
    <property type="entry name" value="Longin-like_dom_sf"/>
</dbReference>
<comment type="similarity">
    <text evidence="1">Belongs to the synaptobrevin family.</text>
</comment>
<dbReference type="GO" id="GO:0005484">
    <property type="term" value="F:SNAP receptor activity"/>
    <property type="evidence" value="ECO:0007669"/>
    <property type="project" value="TreeGrafter"/>
</dbReference>
<keyword evidence="7" id="KW-1185">Reference proteome</keyword>
<evidence type="ECO:0000313" key="7">
    <source>
        <dbReference type="Proteomes" id="UP000005204"/>
    </source>
</evidence>
<dbReference type="GO" id="GO:0006887">
    <property type="term" value="P:exocytosis"/>
    <property type="evidence" value="ECO:0007669"/>
    <property type="project" value="TreeGrafter"/>
</dbReference>
<dbReference type="GO" id="GO:0012505">
    <property type="term" value="C:endomembrane system"/>
    <property type="evidence" value="ECO:0007669"/>
    <property type="project" value="UniProtKB-SubCell"/>
</dbReference>
<dbReference type="GO" id="GO:0031201">
    <property type="term" value="C:SNARE complex"/>
    <property type="evidence" value="ECO:0007669"/>
    <property type="project" value="TreeGrafter"/>
</dbReference>
<dbReference type="InterPro" id="IPR051097">
    <property type="entry name" value="Synaptobrevin-like_transport"/>
</dbReference>
<dbReference type="SMART" id="SM01270">
    <property type="entry name" value="Longin"/>
    <property type="match status" value="1"/>
</dbReference>
<comment type="subcellular location">
    <subcellularLocation>
        <location evidence="3">Endomembrane system</location>
        <topology evidence="3">Single-pass type IV membrane protein</topology>
    </subcellularLocation>
</comment>
<dbReference type="GO" id="GO:0000149">
    <property type="term" value="F:SNARE binding"/>
    <property type="evidence" value="ECO:0007669"/>
    <property type="project" value="TreeGrafter"/>
</dbReference>
<evidence type="ECO:0000256" key="1">
    <source>
        <dbReference type="ARBA" id="ARBA00008025"/>
    </source>
</evidence>
<name>A0A8R2ARG6_BOMMO</name>
<dbReference type="PANTHER" id="PTHR21136">
    <property type="entry name" value="SNARE PROTEINS"/>
    <property type="match status" value="1"/>
</dbReference>
<protein>
    <recommendedName>
        <fullName evidence="5">Longin domain-containing protein</fullName>
    </recommendedName>
</protein>
<dbReference type="CDD" id="cd14824">
    <property type="entry name" value="Longin"/>
    <property type="match status" value="1"/>
</dbReference>
<dbReference type="RefSeq" id="XP_004927936.1">
    <property type="nucleotide sequence ID" value="XM_004927879.5"/>
</dbReference>
<evidence type="ECO:0000313" key="6">
    <source>
        <dbReference type="EnsemblMetazoa" id="XP_004927936.1"/>
    </source>
</evidence>
<dbReference type="InterPro" id="IPR010908">
    <property type="entry name" value="Longin_dom"/>
</dbReference>
<dbReference type="GeneID" id="101739644"/>
<dbReference type="KEGG" id="bmor:101739644"/>
<evidence type="ECO:0000256" key="2">
    <source>
        <dbReference type="ARBA" id="ARBA00023136"/>
    </source>
</evidence>
<organism evidence="6 7">
    <name type="scientific">Bombyx mori</name>
    <name type="common">Silk moth</name>
    <dbReference type="NCBI Taxonomy" id="7091"/>
    <lineage>
        <taxon>Eukaryota</taxon>
        <taxon>Metazoa</taxon>
        <taxon>Ecdysozoa</taxon>
        <taxon>Arthropoda</taxon>
        <taxon>Hexapoda</taxon>
        <taxon>Insecta</taxon>
        <taxon>Pterygota</taxon>
        <taxon>Neoptera</taxon>
        <taxon>Endopterygota</taxon>
        <taxon>Lepidoptera</taxon>
        <taxon>Glossata</taxon>
        <taxon>Ditrysia</taxon>
        <taxon>Bombycoidea</taxon>
        <taxon>Bombycidae</taxon>
        <taxon>Bombycinae</taxon>
        <taxon>Bombyx</taxon>
    </lineage>
</organism>
<dbReference type="PROSITE" id="PS50859">
    <property type="entry name" value="LONGIN"/>
    <property type="match status" value="1"/>
</dbReference>
<reference evidence="7" key="1">
    <citation type="journal article" date="2008" name="Insect Biochem. Mol. Biol.">
        <title>The genome of a lepidopteran model insect, the silkworm Bombyx mori.</title>
        <authorList>
            <consortium name="International Silkworm Genome Consortium"/>
        </authorList>
    </citation>
    <scope>NUCLEOTIDE SEQUENCE [LARGE SCALE GENOMIC DNA]</scope>
    <source>
        <strain evidence="7">p50T</strain>
    </source>
</reference>
<keyword evidence="4" id="KW-1133">Transmembrane helix</keyword>
<accession>A0A8R2ARG6</accession>
<feature type="domain" description="Longin" evidence="5">
    <location>
        <begin position="3"/>
        <end position="112"/>
    </location>
</feature>
<dbReference type="PANTHER" id="PTHR21136:SF179">
    <property type="entry name" value="VESICLE ASSOCIATED MEMBRANE PROTEIN 7-RELATED"/>
    <property type="match status" value="1"/>
</dbReference>
<dbReference type="GO" id="GO:0006906">
    <property type="term" value="P:vesicle fusion"/>
    <property type="evidence" value="ECO:0007669"/>
    <property type="project" value="TreeGrafter"/>
</dbReference>
<dbReference type="Pfam" id="PF13774">
    <property type="entry name" value="Longin"/>
    <property type="match status" value="1"/>
</dbReference>
<evidence type="ECO:0000256" key="4">
    <source>
        <dbReference type="SAM" id="Phobius"/>
    </source>
</evidence>
<proteinExistence type="inferred from homology"/>
<sequence>MPILFSVIACDKRVVSKFATCDGNFVEISERMVSKIPVHDHKMTYLHGKYLIHYVVHKKNIFLCITEKSCQRSRAFLFLNQIQRRFAEYVKNFEHILAEEMYRYNEDYSTIVIRNGELDELNRISVERSETILGEKMLLVDSIDSLSYSTISYVGRAPEQISISVQDKQRFNFIFIGIFMIIVGSSVYVFGPISCVTATVIIVFTFIRSLYVSKNKTHSN</sequence>
<dbReference type="SUPFAM" id="SSF64356">
    <property type="entry name" value="SNARE-like"/>
    <property type="match status" value="1"/>
</dbReference>
<feature type="transmembrane region" description="Helical" evidence="4">
    <location>
        <begin position="196"/>
        <end position="213"/>
    </location>
</feature>
<dbReference type="AlphaFoldDB" id="A0A8R2ARG6"/>
<keyword evidence="2 4" id="KW-0472">Membrane</keyword>
<reference evidence="6" key="2">
    <citation type="submission" date="2022-06" db="UniProtKB">
        <authorList>
            <consortium name="EnsemblMetazoa"/>
        </authorList>
    </citation>
    <scope>IDENTIFICATION</scope>
    <source>
        <strain evidence="6">p50T (Dazao)</strain>
    </source>
</reference>
<evidence type="ECO:0000259" key="5">
    <source>
        <dbReference type="PROSITE" id="PS50859"/>
    </source>
</evidence>
<dbReference type="EnsemblMetazoa" id="XM_004927879.4">
    <property type="protein sequence ID" value="XP_004927936.1"/>
    <property type="gene ID" value="LOC101739644"/>
</dbReference>
<dbReference type="OrthoDB" id="248747at2759"/>
<dbReference type="Gene3D" id="3.30.450.50">
    <property type="entry name" value="Longin domain"/>
    <property type="match status" value="1"/>
</dbReference>
<evidence type="ECO:0000256" key="3">
    <source>
        <dbReference type="ARBA" id="ARBA00046280"/>
    </source>
</evidence>
<keyword evidence="4" id="KW-0812">Transmembrane</keyword>
<dbReference type="Proteomes" id="UP000005204">
    <property type="component" value="Unassembled WGS sequence"/>
</dbReference>